<dbReference type="OrthoDB" id="1014848at2"/>
<organism evidence="2 3">
    <name type="scientific">Phaeodactylibacter luteus</name>
    <dbReference type="NCBI Taxonomy" id="1564516"/>
    <lineage>
        <taxon>Bacteria</taxon>
        <taxon>Pseudomonadati</taxon>
        <taxon>Bacteroidota</taxon>
        <taxon>Saprospiria</taxon>
        <taxon>Saprospirales</taxon>
        <taxon>Haliscomenobacteraceae</taxon>
        <taxon>Phaeodactylibacter</taxon>
    </lineage>
</organism>
<keyword evidence="1" id="KW-0732">Signal</keyword>
<feature type="chain" id="PRO_5022858257" description="Porin family protein" evidence="1">
    <location>
        <begin position="20"/>
        <end position="235"/>
    </location>
</feature>
<dbReference type="SUPFAM" id="SSF56925">
    <property type="entry name" value="OMPA-like"/>
    <property type="match status" value="1"/>
</dbReference>
<evidence type="ECO:0000313" key="2">
    <source>
        <dbReference type="EMBL" id="TXB62412.1"/>
    </source>
</evidence>
<dbReference type="EMBL" id="VOOR01000030">
    <property type="protein sequence ID" value="TXB62412.1"/>
    <property type="molecule type" value="Genomic_DNA"/>
</dbReference>
<evidence type="ECO:0000256" key="1">
    <source>
        <dbReference type="SAM" id="SignalP"/>
    </source>
</evidence>
<keyword evidence="3" id="KW-1185">Reference proteome</keyword>
<comment type="caution">
    <text evidence="2">The sequence shown here is derived from an EMBL/GenBank/DDBJ whole genome shotgun (WGS) entry which is preliminary data.</text>
</comment>
<gene>
    <name evidence="2" type="ORF">FRY97_14110</name>
</gene>
<sequence>MKKILLTLTMCLMALAGFAQDKMDVVYLKDGRVIKGSIIKPLDADGIQIMTTESDVYTFSVDEVRRVGRESFRHENLSNKIMVHDGTGFTNITTLGYGFGIGTLGAEGGVDNDGGYFAIHTINGYHISRKVSLGAGLGIEWHDGYELVPLYADVRLYPSLTEWAPFFFGNAGYGLGFLDDNADGGLMLGLGGGVQKSVNSNFAYTASLGYRFQENSLGALDLDAHFLQLSVGLKF</sequence>
<dbReference type="Proteomes" id="UP000321580">
    <property type="component" value="Unassembled WGS sequence"/>
</dbReference>
<protein>
    <recommendedName>
        <fullName evidence="4">Porin family protein</fullName>
    </recommendedName>
</protein>
<accession>A0A5C6RM45</accession>
<name>A0A5C6RM45_9BACT</name>
<proteinExistence type="predicted"/>
<dbReference type="AlphaFoldDB" id="A0A5C6RM45"/>
<evidence type="ECO:0008006" key="4">
    <source>
        <dbReference type="Google" id="ProtNLM"/>
    </source>
</evidence>
<reference evidence="2 3" key="1">
    <citation type="submission" date="2019-08" db="EMBL/GenBank/DDBJ databases">
        <title>Genome of Phaeodactylibacter luteus.</title>
        <authorList>
            <person name="Bowman J.P."/>
        </authorList>
    </citation>
    <scope>NUCLEOTIDE SEQUENCE [LARGE SCALE GENOMIC DNA]</scope>
    <source>
        <strain evidence="2 3">KCTC 42180</strain>
    </source>
</reference>
<dbReference type="InterPro" id="IPR011250">
    <property type="entry name" value="OMP/PagP_B-barrel"/>
</dbReference>
<evidence type="ECO:0000313" key="3">
    <source>
        <dbReference type="Proteomes" id="UP000321580"/>
    </source>
</evidence>
<feature type="signal peptide" evidence="1">
    <location>
        <begin position="1"/>
        <end position="19"/>
    </location>
</feature>
<dbReference type="RefSeq" id="WP_147168198.1">
    <property type="nucleotide sequence ID" value="NZ_VOOR01000030.1"/>
</dbReference>